<comment type="catalytic activity">
    <reaction evidence="9">
        <text>sn-glycerol 3-phosphate + NADP(+) = dihydroxyacetone phosphate + NADPH + H(+)</text>
        <dbReference type="Rhea" id="RHEA:11096"/>
        <dbReference type="ChEBI" id="CHEBI:15378"/>
        <dbReference type="ChEBI" id="CHEBI:57597"/>
        <dbReference type="ChEBI" id="CHEBI:57642"/>
        <dbReference type="ChEBI" id="CHEBI:57783"/>
        <dbReference type="ChEBI" id="CHEBI:58349"/>
        <dbReference type="EC" id="1.1.1.94"/>
    </reaction>
    <physiologicalReaction direction="right-to-left" evidence="9">
        <dbReference type="Rhea" id="RHEA:11098"/>
    </physiologicalReaction>
</comment>
<feature type="binding site" evidence="13">
    <location>
        <position position="254"/>
    </location>
    <ligand>
        <name>sn-glycerol 3-phosphate</name>
        <dbReference type="ChEBI" id="CHEBI:57597"/>
    </ligand>
</feature>
<keyword evidence="13" id="KW-0963">Cytoplasm</keyword>
<dbReference type="InterPro" id="IPR006168">
    <property type="entry name" value="G3P_DH_NAD-dep"/>
</dbReference>
<dbReference type="InterPro" id="IPR036291">
    <property type="entry name" value="NAD(P)-bd_dom_sf"/>
</dbReference>
<name>A0A6L6TSM1_9FIRM</name>
<keyword evidence="5 13" id="KW-0520">NAD</keyword>
<dbReference type="Pfam" id="PF01210">
    <property type="entry name" value="NAD_Gly3P_dh_N"/>
    <property type="match status" value="1"/>
</dbReference>
<feature type="binding site" evidence="13">
    <location>
        <position position="253"/>
    </location>
    <ligand>
        <name>sn-glycerol 3-phosphate</name>
        <dbReference type="ChEBI" id="CHEBI:57597"/>
    </ligand>
</feature>
<evidence type="ECO:0000256" key="9">
    <source>
        <dbReference type="ARBA" id="ARBA00052716"/>
    </source>
</evidence>
<protein>
    <recommendedName>
        <fullName evidence="11 13">Glycerol-3-phosphate dehydrogenase [NAD(P)+]</fullName>
        <ecNumber evidence="10 13">1.1.1.94</ecNumber>
    </recommendedName>
    <alternativeName>
        <fullName evidence="13">NAD(P)(+)-dependent glycerol-3-phosphate dehydrogenase</fullName>
    </alternativeName>
    <alternativeName>
        <fullName evidence="12 13">NAD(P)H-dependent dihydroxyacetone-phosphate reductase</fullName>
    </alternativeName>
</protein>
<evidence type="ECO:0000256" key="3">
    <source>
        <dbReference type="ARBA" id="ARBA00022857"/>
    </source>
</evidence>
<feature type="active site" description="Proton acceptor" evidence="13">
    <location>
        <position position="190"/>
    </location>
</feature>
<evidence type="ECO:0000256" key="1">
    <source>
        <dbReference type="ARBA" id="ARBA00011009"/>
    </source>
</evidence>
<feature type="binding site" evidence="13">
    <location>
        <position position="135"/>
    </location>
    <ligand>
        <name>sn-glycerol 3-phosphate</name>
        <dbReference type="ChEBI" id="CHEBI:57597"/>
    </ligand>
</feature>
<dbReference type="PIRSF" id="PIRSF000114">
    <property type="entry name" value="Glycerol-3-P_dh"/>
    <property type="match status" value="1"/>
</dbReference>
<dbReference type="InterPro" id="IPR008927">
    <property type="entry name" value="6-PGluconate_DH-like_C_sf"/>
</dbReference>
<evidence type="ECO:0000256" key="14">
    <source>
        <dbReference type="RuleBase" id="RU000437"/>
    </source>
</evidence>
<evidence type="ECO:0000313" key="15">
    <source>
        <dbReference type="EMBL" id="MBF1128988.1"/>
    </source>
</evidence>
<keyword evidence="7 13" id="KW-0594">Phospholipid biosynthesis</keyword>
<dbReference type="Proteomes" id="UP000757890">
    <property type="component" value="Unassembled WGS sequence"/>
</dbReference>
<dbReference type="PANTHER" id="PTHR11728:SF1">
    <property type="entry name" value="GLYCEROL-3-PHOSPHATE DEHYDROGENASE [NAD(+)] 2, CHLOROPLASTIC"/>
    <property type="match status" value="1"/>
</dbReference>
<dbReference type="NCBIfam" id="NF000942">
    <property type="entry name" value="PRK00094.1-4"/>
    <property type="match status" value="1"/>
</dbReference>
<dbReference type="SUPFAM" id="SSF51735">
    <property type="entry name" value="NAD(P)-binding Rossmann-fold domains"/>
    <property type="match status" value="1"/>
</dbReference>
<comment type="caution">
    <text evidence="13">Lacks conserved residue(s) required for the propagation of feature annotation.</text>
</comment>
<dbReference type="GO" id="GO:0046168">
    <property type="term" value="P:glycerol-3-phosphate catabolic process"/>
    <property type="evidence" value="ECO:0007669"/>
    <property type="project" value="InterPro"/>
</dbReference>
<comment type="similarity">
    <text evidence="1 13 14">Belongs to the NAD-dependent glycerol-3-phosphate dehydrogenase family.</text>
</comment>
<dbReference type="EMBL" id="JABZMK010000007">
    <property type="protein sequence ID" value="MBF1128988.1"/>
    <property type="molecule type" value="Genomic_DNA"/>
</dbReference>
<dbReference type="InterPro" id="IPR011128">
    <property type="entry name" value="G3P_DH_NAD-dep_N"/>
</dbReference>
<dbReference type="GO" id="GO:0051287">
    <property type="term" value="F:NAD binding"/>
    <property type="evidence" value="ECO:0007669"/>
    <property type="project" value="InterPro"/>
</dbReference>
<comment type="subcellular location">
    <subcellularLocation>
        <location evidence="13">Cytoplasm</location>
    </subcellularLocation>
</comment>
<keyword evidence="2 13" id="KW-0444">Lipid biosynthesis</keyword>
<gene>
    <name evidence="13" type="primary">gpsA</name>
    <name evidence="15" type="ORF">HXL70_02965</name>
</gene>
<evidence type="ECO:0000313" key="16">
    <source>
        <dbReference type="Proteomes" id="UP000757890"/>
    </source>
</evidence>
<dbReference type="GO" id="GO:0006650">
    <property type="term" value="P:glycerophospholipid metabolic process"/>
    <property type="evidence" value="ECO:0007669"/>
    <property type="project" value="UniProtKB-UniRule"/>
</dbReference>
<dbReference type="NCBIfam" id="NF000940">
    <property type="entry name" value="PRK00094.1-2"/>
    <property type="match status" value="1"/>
</dbReference>
<evidence type="ECO:0000256" key="7">
    <source>
        <dbReference type="ARBA" id="ARBA00023209"/>
    </source>
</evidence>
<keyword evidence="13" id="KW-0547">Nucleotide-binding</keyword>
<feature type="binding site" evidence="13">
    <location>
        <position position="31"/>
    </location>
    <ligand>
        <name>NADPH</name>
        <dbReference type="ChEBI" id="CHEBI:57783"/>
    </ligand>
</feature>
<dbReference type="InterPro" id="IPR013328">
    <property type="entry name" value="6PGD_dom2"/>
</dbReference>
<feature type="binding site" evidence="13">
    <location>
        <position position="278"/>
    </location>
    <ligand>
        <name>NADPH</name>
        <dbReference type="ChEBI" id="CHEBI:57783"/>
    </ligand>
</feature>
<feature type="binding site" evidence="13">
    <location>
        <position position="48"/>
    </location>
    <ligand>
        <name>NADPH</name>
        <dbReference type="ChEBI" id="CHEBI:57783"/>
    </ligand>
</feature>
<feature type="binding site" evidence="13">
    <location>
        <position position="243"/>
    </location>
    <ligand>
        <name>sn-glycerol 3-phosphate</name>
        <dbReference type="ChEBI" id="CHEBI:57597"/>
    </ligand>
</feature>
<dbReference type="SUPFAM" id="SSF48179">
    <property type="entry name" value="6-phosphogluconate dehydrogenase C-terminal domain-like"/>
    <property type="match status" value="1"/>
</dbReference>
<keyword evidence="6 13" id="KW-0443">Lipid metabolism</keyword>
<dbReference type="PANTHER" id="PTHR11728">
    <property type="entry name" value="GLYCEROL-3-PHOSPHATE DEHYDROGENASE"/>
    <property type="match status" value="1"/>
</dbReference>
<accession>A0A6L6TSM1</accession>
<keyword evidence="3 13" id="KW-0521">NADP</keyword>
<keyword evidence="4 13" id="KW-0560">Oxidoreductase</keyword>
<evidence type="ECO:0000256" key="8">
    <source>
        <dbReference type="ARBA" id="ARBA00023264"/>
    </source>
</evidence>
<evidence type="ECO:0000256" key="12">
    <source>
        <dbReference type="ARBA" id="ARBA00080511"/>
    </source>
</evidence>
<dbReference type="GO" id="GO:0047952">
    <property type="term" value="F:glycerol-3-phosphate dehydrogenase [NAD(P)+] activity"/>
    <property type="evidence" value="ECO:0007669"/>
    <property type="project" value="UniProtKB-UniRule"/>
</dbReference>
<dbReference type="EC" id="1.1.1.94" evidence="10 13"/>
<reference evidence="15" key="1">
    <citation type="submission" date="2020-04" db="EMBL/GenBank/DDBJ databases">
        <title>Deep metagenomics examines the oral microbiome during advanced dental caries in children, revealing novel taxa and co-occurrences with host molecules.</title>
        <authorList>
            <person name="Baker J.L."/>
            <person name="Morton J.T."/>
            <person name="Dinis M."/>
            <person name="Alvarez R."/>
            <person name="Tran N.C."/>
            <person name="Knight R."/>
            <person name="Edlund A."/>
        </authorList>
    </citation>
    <scope>NUCLEOTIDE SEQUENCE</scope>
    <source>
        <strain evidence="15">JCVI_32_bin.14</strain>
    </source>
</reference>
<feature type="binding site" evidence="13">
    <location>
        <position position="254"/>
    </location>
    <ligand>
        <name>NADPH</name>
        <dbReference type="ChEBI" id="CHEBI:57783"/>
    </ligand>
</feature>
<evidence type="ECO:0000256" key="2">
    <source>
        <dbReference type="ARBA" id="ARBA00022516"/>
    </source>
</evidence>
<feature type="binding site" evidence="13">
    <location>
        <position position="255"/>
    </location>
    <ligand>
        <name>sn-glycerol 3-phosphate</name>
        <dbReference type="ChEBI" id="CHEBI:57597"/>
    </ligand>
</feature>
<dbReference type="HAMAP" id="MF_00394">
    <property type="entry name" value="NAD_Glyc3P_dehydrog"/>
    <property type="match status" value="1"/>
</dbReference>
<dbReference type="PROSITE" id="PS00957">
    <property type="entry name" value="NAD_G3PDH"/>
    <property type="match status" value="1"/>
</dbReference>
<comment type="pathway">
    <text evidence="13">Membrane lipid metabolism; glycerophospholipid metabolism.</text>
</comment>
<feature type="binding site" evidence="13">
    <location>
        <position position="139"/>
    </location>
    <ligand>
        <name>NADPH</name>
        <dbReference type="ChEBI" id="CHEBI:57783"/>
    </ligand>
</feature>
<dbReference type="AlphaFoldDB" id="A0A6L6TSM1"/>
<dbReference type="GO" id="GO:0005975">
    <property type="term" value="P:carbohydrate metabolic process"/>
    <property type="evidence" value="ECO:0007669"/>
    <property type="project" value="InterPro"/>
</dbReference>
<proteinExistence type="inferred from homology"/>
<keyword evidence="8 13" id="KW-1208">Phospholipid metabolism</keyword>
<dbReference type="GO" id="GO:0005829">
    <property type="term" value="C:cytosol"/>
    <property type="evidence" value="ECO:0007669"/>
    <property type="project" value="TreeGrafter"/>
</dbReference>
<feature type="binding site" evidence="13">
    <location>
        <position position="280"/>
    </location>
    <ligand>
        <name>NADPH</name>
        <dbReference type="ChEBI" id="CHEBI:57783"/>
    </ligand>
</feature>
<feature type="binding site" evidence="13">
    <location>
        <position position="190"/>
    </location>
    <ligand>
        <name>sn-glycerol 3-phosphate</name>
        <dbReference type="ChEBI" id="CHEBI:57597"/>
    </ligand>
</feature>
<evidence type="ECO:0000256" key="6">
    <source>
        <dbReference type="ARBA" id="ARBA00023098"/>
    </source>
</evidence>
<dbReference type="RefSeq" id="WP_022027556.1">
    <property type="nucleotide sequence ID" value="NZ_CAJPSS010000009.1"/>
</dbReference>
<feature type="binding site" evidence="13">
    <location>
        <position position="105"/>
    </location>
    <ligand>
        <name>sn-glycerol 3-phosphate</name>
        <dbReference type="ChEBI" id="CHEBI:57597"/>
    </ligand>
</feature>
<dbReference type="Gene3D" id="1.10.1040.10">
    <property type="entry name" value="N-(1-d-carboxylethyl)-l-norvaline Dehydrogenase, domain 2"/>
    <property type="match status" value="1"/>
</dbReference>
<dbReference type="Gene3D" id="3.40.50.720">
    <property type="entry name" value="NAD(P)-binding Rossmann-like Domain"/>
    <property type="match status" value="1"/>
</dbReference>
<feature type="binding site" evidence="13">
    <location>
        <position position="11"/>
    </location>
    <ligand>
        <name>NADPH</name>
        <dbReference type="ChEBI" id="CHEBI:57783"/>
    </ligand>
</feature>
<organism evidence="15 16">
    <name type="scientific">Dialister invisus</name>
    <dbReference type="NCBI Taxonomy" id="218538"/>
    <lineage>
        <taxon>Bacteria</taxon>
        <taxon>Bacillati</taxon>
        <taxon>Bacillota</taxon>
        <taxon>Negativicutes</taxon>
        <taxon>Veillonellales</taxon>
        <taxon>Veillonellaceae</taxon>
        <taxon>Dialister</taxon>
    </lineage>
</organism>
<feature type="binding site" evidence="13">
    <location>
        <position position="32"/>
    </location>
    <ligand>
        <name>NADPH</name>
        <dbReference type="ChEBI" id="CHEBI:57783"/>
    </ligand>
</feature>
<dbReference type="FunFam" id="1.10.1040.10:FF:000001">
    <property type="entry name" value="Glycerol-3-phosphate dehydrogenase [NAD(P)+]"/>
    <property type="match status" value="1"/>
</dbReference>
<evidence type="ECO:0000256" key="11">
    <source>
        <dbReference type="ARBA" id="ARBA00069372"/>
    </source>
</evidence>
<evidence type="ECO:0000256" key="5">
    <source>
        <dbReference type="ARBA" id="ARBA00023027"/>
    </source>
</evidence>
<evidence type="ECO:0000256" key="4">
    <source>
        <dbReference type="ARBA" id="ARBA00023002"/>
    </source>
</evidence>
<dbReference type="Pfam" id="PF07479">
    <property type="entry name" value="NAD_Gly3P_dh_C"/>
    <property type="match status" value="1"/>
</dbReference>
<evidence type="ECO:0000256" key="13">
    <source>
        <dbReference type="HAMAP-Rule" id="MF_00394"/>
    </source>
</evidence>
<evidence type="ECO:0000256" key="10">
    <source>
        <dbReference type="ARBA" id="ARBA00066687"/>
    </source>
</evidence>
<dbReference type="GO" id="GO:0046167">
    <property type="term" value="P:glycerol-3-phosphate biosynthetic process"/>
    <property type="evidence" value="ECO:0007669"/>
    <property type="project" value="UniProtKB-UniRule"/>
</dbReference>
<dbReference type="InterPro" id="IPR006109">
    <property type="entry name" value="G3P_DH_NAD-dep_C"/>
</dbReference>
<dbReference type="GO" id="GO:0008654">
    <property type="term" value="P:phospholipid biosynthetic process"/>
    <property type="evidence" value="ECO:0007669"/>
    <property type="project" value="UniProtKB-KW"/>
</dbReference>
<sequence>MKIAMIGSGGWGTAMVTSLAARHDDLELYCRREEAARELKETRENKEYLPGVRIPVHVKITSDLEKAVSGADCVVLSTPSKAVEITAEAMAPFMKKNAVAVCASKGLADEAGHRLSEIISEKFSSVTDRIVVLSGPNHAEEVGLGLPAATVAASEVPEAVQIVQDVFMRPVFRVYRSDDIRGVEYGGALKNIVALACGVQDGIGLGDNCRAALMTRGLVEMARFGVHFGARRETFFGLSGMGDLVATCTSTHSRNHRAGLMLGKGKTAKEICEGTHMVVEGMRTAFLVNEIARREHIDMPITEEVCRLLEGEHTAQEALENLMTRAKKAEIETYLEP</sequence>
<dbReference type="PRINTS" id="PR00077">
    <property type="entry name" value="GPDHDRGNASE"/>
</dbReference>
<feature type="binding site" evidence="13">
    <location>
        <position position="105"/>
    </location>
    <ligand>
        <name>NADPH</name>
        <dbReference type="ChEBI" id="CHEBI:57783"/>
    </ligand>
</feature>
<comment type="catalytic activity">
    <reaction evidence="13">
        <text>sn-glycerol 3-phosphate + NAD(+) = dihydroxyacetone phosphate + NADH + H(+)</text>
        <dbReference type="Rhea" id="RHEA:11092"/>
        <dbReference type="ChEBI" id="CHEBI:15378"/>
        <dbReference type="ChEBI" id="CHEBI:57540"/>
        <dbReference type="ChEBI" id="CHEBI:57597"/>
        <dbReference type="ChEBI" id="CHEBI:57642"/>
        <dbReference type="ChEBI" id="CHEBI:57945"/>
        <dbReference type="EC" id="1.1.1.94"/>
    </reaction>
</comment>
<comment type="function">
    <text evidence="13">Catalyzes the reduction of the glycolytic intermediate dihydroxyacetone phosphate (DHAP) to sn-glycerol 3-phosphate (G3P), the key precursor for phospholipid synthesis.</text>
</comment>
<dbReference type="FunFam" id="3.40.50.720:FF:000019">
    <property type="entry name" value="Glycerol-3-phosphate dehydrogenase [NAD(P)+]"/>
    <property type="match status" value="1"/>
</dbReference>
<comment type="caution">
    <text evidence="15">The sequence shown here is derived from an EMBL/GenBank/DDBJ whole genome shotgun (WGS) entry which is preliminary data.</text>
</comment>